<organism evidence="2">
    <name type="scientific">marine sediment metagenome</name>
    <dbReference type="NCBI Taxonomy" id="412755"/>
    <lineage>
        <taxon>unclassified sequences</taxon>
        <taxon>metagenomes</taxon>
        <taxon>ecological metagenomes</taxon>
    </lineage>
</organism>
<evidence type="ECO:0000313" key="1">
    <source>
        <dbReference type="EMBL" id="KKK91807.1"/>
    </source>
</evidence>
<gene>
    <name evidence="2" type="ORF">LCGC14_2367030</name>
    <name evidence="1" type="ORF">LCGC14_2709230</name>
</gene>
<name>A0A0F9C4V9_9ZZZZ</name>
<dbReference type="InterPro" id="IPR021133">
    <property type="entry name" value="HEAT_type_2"/>
</dbReference>
<dbReference type="EMBL" id="LAZR01034808">
    <property type="protein sequence ID" value="KKL43018.1"/>
    <property type="molecule type" value="Genomic_DNA"/>
</dbReference>
<dbReference type="PROSITE" id="PS50077">
    <property type="entry name" value="HEAT_REPEAT"/>
    <property type="match status" value="1"/>
</dbReference>
<comment type="caution">
    <text evidence="2">The sequence shown here is derived from an EMBL/GenBank/DDBJ whole genome shotgun (WGS) entry which is preliminary data.</text>
</comment>
<proteinExistence type="predicted"/>
<dbReference type="AlphaFoldDB" id="A0A0F9C4V9"/>
<evidence type="ECO:0000313" key="2">
    <source>
        <dbReference type="EMBL" id="KKL43018.1"/>
    </source>
</evidence>
<reference evidence="2" key="1">
    <citation type="journal article" date="2015" name="Nature">
        <title>Complex archaea that bridge the gap between prokaryotes and eukaryotes.</title>
        <authorList>
            <person name="Spang A."/>
            <person name="Saw J.H."/>
            <person name="Jorgensen S.L."/>
            <person name="Zaremba-Niedzwiedzka K."/>
            <person name="Martijn J."/>
            <person name="Lind A.E."/>
            <person name="van Eijk R."/>
            <person name="Schleper C."/>
            <person name="Guy L."/>
            <person name="Ettema T.J."/>
        </authorList>
    </citation>
    <scope>NUCLEOTIDE SEQUENCE</scope>
</reference>
<sequence>MSREELVQKFGELIWTRVILDREDADKVAELIAPEIERLLADERENVREKCDEALSYMKDNLEVKEAEASAVTDGIYEKGRVSGLTIALGVIRGLDLTAPSMGVTKPTVVCLCGSTRFMEAFFDAGWQETLAGKIVLSVGVCKHAEDHGAEALGPEVVEALDELHLRKIDMADEVLILNVNGYIGKSTSNELRYAREKGKVIRFLEPEKVTAPKRPTRPHRT</sequence>
<accession>A0A0F9C4V9</accession>
<protein>
    <submittedName>
        <fullName evidence="2">Uncharacterized protein</fullName>
    </submittedName>
</protein>
<dbReference type="EMBL" id="LAZR01048490">
    <property type="protein sequence ID" value="KKK91807.1"/>
    <property type="molecule type" value="Genomic_DNA"/>
</dbReference>